<evidence type="ECO:0000313" key="2">
    <source>
        <dbReference type="Proteomes" id="UP000749646"/>
    </source>
</evidence>
<name>A0A9P6IIL7_9FUNG</name>
<accession>A0A9P6IIL7</accession>
<comment type="caution">
    <text evidence="1">The sequence shown here is derived from an EMBL/GenBank/DDBJ whole genome shotgun (WGS) entry which is preliminary data.</text>
</comment>
<proteinExistence type="predicted"/>
<dbReference type="Proteomes" id="UP000749646">
    <property type="component" value="Unassembled WGS sequence"/>
</dbReference>
<reference evidence="1" key="1">
    <citation type="journal article" date="2020" name="Fungal Divers.">
        <title>Resolving the Mortierellaceae phylogeny through synthesis of multi-gene phylogenetics and phylogenomics.</title>
        <authorList>
            <person name="Vandepol N."/>
            <person name="Liber J."/>
            <person name="Desiro A."/>
            <person name="Na H."/>
            <person name="Kennedy M."/>
            <person name="Barry K."/>
            <person name="Grigoriev I.V."/>
            <person name="Miller A.N."/>
            <person name="O'Donnell K."/>
            <person name="Stajich J.E."/>
            <person name="Bonito G."/>
        </authorList>
    </citation>
    <scope>NUCLEOTIDE SEQUENCE</scope>
    <source>
        <strain evidence="1">MES-2147</strain>
    </source>
</reference>
<dbReference type="EMBL" id="JAAAHW010010959">
    <property type="protein sequence ID" value="KAF9921807.1"/>
    <property type="molecule type" value="Genomic_DNA"/>
</dbReference>
<organism evidence="1 2">
    <name type="scientific">Modicella reniformis</name>
    <dbReference type="NCBI Taxonomy" id="1440133"/>
    <lineage>
        <taxon>Eukaryota</taxon>
        <taxon>Fungi</taxon>
        <taxon>Fungi incertae sedis</taxon>
        <taxon>Mucoromycota</taxon>
        <taxon>Mortierellomycotina</taxon>
        <taxon>Mortierellomycetes</taxon>
        <taxon>Mortierellales</taxon>
        <taxon>Mortierellaceae</taxon>
        <taxon>Modicella</taxon>
    </lineage>
</organism>
<keyword evidence="2" id="KW-1185">Reference proteome</keyword>
<dbReference type="AlphaFoldDB" id="A0A9P6IIL7"/>
<protein>
    <submittedName>
        <fullName evidence="1">Uncharacterized protein</fullName>
    </submittedName>
</protein>
<sequence>MNIYSMRMTSRLQYLYLDSESCPYTRQFKSKPRTFSIAGHDALEDLTAMLPILPYLKNLSLQRDMDGIAIEAFQGKIQAVKASIESVDDLSSDMLLRKGCPTELKIRLSSVEPCVSQLRDTMYWNAKLRNIELGCDIQHSQTQFKINMNRHRVNTVVEFEDVNASDPGFLSTFCLQYGWSVTTPDAKFTDELADVLDNEPMHQQENLERLLSRYGKRLNGLAITRDSADEWIPRVMALCPTRLDLPQLEYFQLSDDGSSNDDPNDDLHNYDKRHLSPDCVQWIAAMASTSHKIQQ</sequence>
<gene>
    <name evidence="1" type="ORF">BGZ65_010053</name>
</gene>
<evidence type="ECO:0000313" key="1">
    <source>
        <dbReference type="EMBL" id="KAF9921807.1"/>
    </source>
</evidence>